<dbReference type="InterPro" id="IPR036322">
    <property type="entry name" value="WD40_repeat_dom_sf"/>
</dbReference>
<name>A0ABR8ABC1_9CYAN</name>
<proteinExistence type="predicted"/>
<feature type="repeat" description="WD" evidence="3">
    <location>
        <begin position="1113"/>
        <end position="1154"/>
    </location>
</feature>
<evidence type="ECO:0000256" key="3">
    <source>
        <dbReference type="PROSITE-ProRule" id="PRU00221"/>
    </source>
</evidence>
<feature type="repeat" description="WD" evidence="3">
    <location>
        <begin position="574"/>
        <end position="608"/>
    </location>
</feature>
<evidence type="ECO:0000259" key="5">
    <source>
        <dbReference type="Pfam" id="PF26355"/>
    </source>
</evidence>
<organism evidence="6 7">
    <name type="scientific">Calothrix parietina FACHB-288</name>
    <dbReference type="NCBI Taxonomy" id="2692896"/>
    <lineage>
        <taxon>Bacteria</taxon>
        <taxon>Bacillati</taxon>
        <taxon>Cyanobacteriota</taxon>
        <taxon>Cyanophyceae</taxon>
        <taxon>Nostocales</taxon>
        <taxon>Calotrichaceae</taxon>
        <taxon>Calothrix</taxon>
    </lineage>
</organism>
<feature type="repeat" description="WD" evidence="3">
    <location>
        <begin position="903"/>
        <end position="944"/>
    </location>
</feature>
<evidence type="ECO:0000313" key="7">
    <source>
        <dbReference type="Proteomes" id="UP000658514"/>
    </source>
</evidence>
<keyword evidence="1 3" id="KW-0853">WD repeat</keyword>
<dbReference type="InterPro" id="IPR015943">
    <property type="entry name" value="WD40/YVTN_repeat-like_dom_sf"/>
</dbReference>
<dbReference type="SMART" id="SM00320">
    <property type="entry name" value="WD40"/>
    <property type="match status" value="14"/>
</dbReference>
<dbReference type="PROSITE" id="PS50294">
    <property type="entry name" value="WD_REPEATS_REGION"/>
    <property type="match status" value="9"/>
</dbReference>
<dbReference type="InterPro" id="IPR001646">
    <property type="entry name" value="5peptide_repeat"/>
</dbReference>
<evidence type="ECO:0000256" key="1">
    <source>
        <dbReference type="ARBA" id="ARBA00022574"/>
    </source>
</evidence>
<dbReference type="PROSITE" id="PS50082">
    <property type="entry name" value="WD_REPEATS_2"/>
    <property type="match status" value="12"/>
</dbReference>
<dbReference type="Gene3D" id="2.130.10.10">
    <property type="entry name" value="YVTN repeat-like/Quinoprotein amine dehydrogenase"/>
    <property type="match status" value="6"/>
</dbReference>
<sequence>MTFEQAMLVLDLVLQQKHLSNIQELVLRQSWEGYTYAQIAERSGYDDDYIRDVGYRLWQTLSRALGENVNKSNIKSVLRRRYVNLQPAEVSVPTLIENPVGEKQPKTSLQQDWGEAIDVSVFYGRMTEQSKLQQWIVNDRCRLLALLGMGGIGKTALSVKLAQQLQDNFDYVIWRSLRNAPPIVELLKDIIAFVSEGEAVNLPETVEAQISGLMNYLAAQRCLIVLDNVESVLATGTRSGRYRLGYEGYGQLLRRLGDERHQSCLLITSREKPIGFTAREGDNLPVRSLQLTGLPEAEARQILLTKGLLNSPDEFDNLIQRYTGNPLALKIVATTIQRLFGGNIQAFLAQGTIVFGDIWQILDQQFSRLAVNEQQLMYWLAIKREWVTIPELEADIIPQISKRELLEALLSLQGRSLIEQQSGSYTQQPVVMEYMTDKLIKQVCQEIISGEINLYNTYALMEATAKDYVSESQKRVILAPILNSLNIIWNNPATITRRLQEIISLLRSKFAAIPGYAAGNTINLLRQLNVDFTGWDFSGLTIWQACLQNINLYQVNFRNSDLRKSNFHQALVNILTVQFSPDGQVLVTGDANGSVRLWNIADGQQLQHLEGHTGWVWQANFSQDGQTLASCCENGIIKLWDVNTGQCLHSYHQESIRSWLSSFSPDNKILASTSREQTIKFWDIHRGECIKTFSEDTHKIGPVAFSPDGQILASGNDYQTVSLWDVNTGECLQTLDEHHQAIWSVSFSPDGQILATGSEDKTVKLWDVSTGRCWQTLQGSQIDLVWAIAFSPDGKTLAIAGEAATISIWDLNTGKCIKTLSGHTTRVWSIAFSPDGHILASGAEDQSIRLWEVNTGRCIKTFHGYPIFTGAVAFSPDGESLASSTGHTVRLWDLATGNLVKNLPGHSRDVMALAYNTDGNTLASGSLDGSIRLWNLSSGEYDKILQEHSSFIFALNYSPNGHRLASGSADKTIKIWDVATGQCLRTLTGHTGWVFSVVWSLDGRFLASMGENSIHLWDAITGENLQVLPGQYCLIGAVAFHPNGQLLATGDNQEYKIQFWDIHTGNSWQTIESHKTTVTDVKFSPNGDRVASGSHDKTIKIWHSQTGEYLQTLQGHSNWIWAIAFHPQGQILASGSQDETVRLWDIATGECLQILRSPRPYQGMNIQGVTGLTPAQKATLKILGARD</sequence>
<feature type="repeat" description="WD" evidence="3">
    <location>
        <begin position="1071"/>
        <end position="1112"/>
    </location>
</feature>
<feature type="repeat" description="WD" evidence="3">
    <location>
        <begin position="735"/>
        <end position="776"/>
    </location>
</feature>
<feature type="repeat" description="WD" evidence="3">
    <location>
        <begin position="820"/>
        <end position="861"/>
    </location>
</feature>
<evidence type="ECO:0000313" key="6">
    <source>
        <dbReference type="EMBL" id="MBD2196999.1"/>
    </source>
</evidence>
<dbReference type="Proteomes" id="UP000658514">
    <property type="component" value="Unassembled WGS sequence"/>
</dbReference>
<feature type="repeat" description="WD" evidence="3">
    <location>
        <begin position="693"/>
        <end position="734"/>
    </location>
</feature>
<dbReference type="Pfam" id="PF26355">
    <property type="entry name" value="HTH_VMAP-M9"/>
    <property type="match status" value="1"/>
</dbReference>
<accession>A0ABR8ABC1</accession>
<feature type="domain" description="vWA-MoxR associated protein N-terminal HTH" evidence="5">
    <location>
        <begin position="1"/>
        <end position="80"/>
    </location>
</feature>
<gene>
    <name evidence="6" type="ORF">H6G24_16095</name>
</gene>
<feature type="repeat" description="WD" evidence="3">
    <location>
        <begin position="785"/>
        <end position="819"/>
    </location>
</feature>
<dbReference type="Pfam" id="PF00805">
    <property type="entry name" value="Pentapeptide"/>
    <property type="match status" value="1"/>
</dbReference>
<dbReference type="PROSITE" id="PS00678">
    <property type="entry name" value="WD_REPEATS_1"/>
    <property type="match status" value="7"/>
</dbReference>
<dbReference type="InterPro" id="IPR027417">
    <property type="entry name" value="P-loop_NTPase"/>
</dbReference>
<dbReference type="InterPro" id="IPR001680">
    <property type="entry name" value="WD40_rpt"/>
</dbReference>
<feature type="repeat" description="WD" evidence="3">
    <location>
        <begin position="609"/>
        <end position="650"/>
    </location>
</feature>
<keyword evidence="2" id="KW-0677">Repeat</keyword>
<feature type="repeat" description="WD" evidence="3">
    <location>
        <begin position="662"/>
        <end position="692"/>
    </location>
</feature>
<protein>
    <submittedName>
        <fullName evidence="6">PD40 domain-containing protein</fullName>
    </submittedName>
</protein>
<evidence type="ECO:0000256" key="2">
    <source>
        <dbReference type="ARBA" id="ARBA00022737"/>
    </source>
</evidence>
<dbReference type="InterPro" id="IPR002182">
    <property type="entry name" value="NB-ARC"/>
</dbReference>
<dbReference type="SUPFAM" id="SSF50978">
    <property type="entry name" value="WD40 repeat-like"/>
    <property type="match status" value="2"/>
</dbReference>
<dbReference type="PANTHER" id="PTHR44019">
    <property type="entry name" value="WD REPEAT-CONTAINING PROTEIN 55"/>
    <property type="match status" value="1"/>
</dbReference>
<feature type="domain" description="NB-ARC" evidence="4">
    <location>
        <begin position="129"/>
        <end position="229"/>
    </location>
</feature>
<comment type="caution">
    <text evidence="6">The sequence shown here is derived from an EMBL/GenBank/DDBJ whole genome shotgun (WGS) entry which is preliminary data.</text>
</comment>
<dbReference type="SUPFAM" id="SSF141571">
    <property type="entry name" value="Pentapeptide repeat-like"/>
    <property type="match status" value="1"/>
</dbReference>
<keyword evidence="7" id="KW-1185">Reference proteome</keyword>
<dbReference type="InterPro" id="IPR020472">
    <property type="entry name" value="WD40_PAC1"/>
</dbReference>
<evidence type="ECO:0000259" key="4">
    <source>
        <dbReference type="Pfam" id="PF00931"/>
    </source>
</evidence>
<dbReference type="PANTHER" id="PTHR44019:SF8">
    <property type="entry name" value="POC1 CENTRIOLAR PROTEIN HOMOLOG"/>
    <property type="match status" value="1"/>
</dbReference>
<dbReference type="Pfam" id="PF00931">
    <property type="entry name" value="NB-ARC"/>
    <property type="match status" value="1"/>
</dbReference>
<dbReference type="Pfam" id="PF00400">
    <property type="entry name" value="WD40"/>
    <property type="match status" value="14"/>
</dbReference>
<feature type="repeat" description="WD" evidence="3">
    <location>
        <begin position="945"/>
        <end position="986"/>
    </location>
</feature>
<dbReference type="Gene3D" id="3.40.50.300">
    <property type="entry name" value="P-loop containing nucleotide triphosphate hydrolases"/>
    <property type="match status" value="1"/>
</dbReference>
<dbReference type="CDD" id="cd00200">
    <property type="entry name" value="WD40"/>
    <property type="match status" value="2"/>
</dbReference>
<dbReference type="PRINTS" id="PR00320">
    <property type="entry name" value="GPROTEINBRPT"/>
</dbReference>
<dbReference type="InterPro" id="IPR050505">
    <property type="entry name" value="WDR55/POC1"/>
</dbReference>
<dbReference type="InterPro" id="IPR019775">
    <property type="entry name" value="WD40_repeat_CS"/>
</dbReference>
<dbReference type="EMBL" id="JACJQH010000023">
    <property type="protein sequence ID" value="MBD2196999.1"/>
    <property type="molecule type" value="Genomic_DNA"/>
</dbReference>
<reference evidence="6 7" key="1">
    <citation type="journal article" date="2020" name="ISME J.">
        <title>Comparative genomics reveals insights into cyanobacterial evolution and habitat adaptation.</title>
        <authorList>
            <person name="Chen M.Y."/>
            <person name="Teng W.K."/>
            <person name="Zhao L."/>
            <person name="Hu C.X."/>
            <person name="Zhou Y.K."/>
            <person name="Han B.P."/>
            <person name="Song L.R."/>
            <person name="Shu W.S."/>
        </authorList>
    </citation>
    <scope>NUCLEOTIDE SEQUENCE [LARGE SCALE GENOMIC DNA]</scope>
    <source>
        <strain evidence="6 7">FACHB-288</strain>
    </source>
</reference>
<dbReference type="InterPro" id="IPR058651">
    <property type="entry name" value="HTH_VMAP-M9"/>
</dbReference>
<dbReference type="SUPFAM" id="SSF52540">
    <property type="entry name" value="P-loop containing nucleoside triphosphate hydrolases"/>
    <property type="match status" value="1"/>
</dbReference>
<feature type="repeat" description="WD" evidence="3">
    <location>
        <begin position="987"/>
        <end position="1027"/>
    </location>
</feature>
<dbReference type="PRINTS" id="PR00364">
    <property type="entry name" value="DISEASERSIST"/>
</dbReference>